<dbReference type="Gene3D" id="1.25.40.180">
    <property type="match status" value="1"/>
</dbReference>
<name>A0ABR1BI97_POLSC</name>
<dbReference type="EMBL" id="JAWJWF010000001">
    <property type="protein sequence ID" value="KAK6641697.1"/>
    <property type="molecule type" value="Genomic_DNA"/>
</dbReference>
<protein>
    <recommendedName>
        <fullName evidence="6">Translation initiation factor eIF2B subunit epsilon</fullName>
    </recommendedName>
    <alternativeName>
        <fullName evidence="7">eIF2B GDP-GTP exchange factor subunit epsilon</fullName>
    </alternativeName>
</protein>
<dbReference type="Proteomes" id="UP001359485">
    <property type="component" value="Unassembled WGS sequence"/>
</dbReference>
<dbReference type="InterPro" id="IPR029044">
    <property type="entry name" value="Nucleotide-diphossugar_trans"/>
</dbReference>
<dbReference type="PANTHER" id="PTHR45887:SF1">
    <property type="entry name" value="TRANSLATION INITIATION FACTOR EIF-2B SUBUNIT EPSILON"/>
    <property type="match status" value="1"/>
</dbReference>
<comment type="subunit">
    <text evidence="8">Component of the translation initiation factor 2B (eIF2B) complex which is a heterodecamer of two sets of five different subunits: alpha, beta, gamma, delta and epsilon. Subunits alpha, beta and delta comprise a regulatory subcomplex and subunits epsilon and gamma comprise a catalytic subcomplex. Within the complex, the hexameric regulatory complex resides at the center, with the two heterodimeric catalytic subcomplexes bound on opposite sides.</text>
</comment>
<evidence type="ECO:0000256" key="8">
    <source>
        <dbReference type="ARBA" id="ARBA00046432"/>
    </source>
</evidence>
<dbReference type="InterPro" id="IPR056764">
    <property type="entry name" value="LbH_EIF2B3/5"/>
</dbReference>
<dbReference type="InterPro" id="IPR011004">
    <property type="entry name" value="Trimer_LpxA-like_sf"/>
</dbReference>
<dbReference type="Gene3D" id="3.90.550.10">
    <property type="entry name" value="Spore Coat Polysaccharide Biosynthesis Protein SpsA, Chain A"/>
    <property type="match status" value="1"/>
</dbReference>
<proteinExistence type="inferred from homology"/>
<comment type="similarity">
    <text evidence="2">Belongs to the eIF-2B gamma/epsilon subunits family.</text>
</comment>
<evidence type="ECO:0000313" key="10">
    <source>
        <dbReference type="EMBL" id="KAK6641697.1"/>
    </source>
</evidence>
<keyword evidence="4" id="KW-0396">Initiation factor</keyword>
<comment type="subcellular location">
    <subcellularLocation>
        <location evidence="1">Cytoplasm</location>
        <location evidence="1">Cytosol</location>
    </subcellularLocation>
</comment>
<dbReference type="Pfam" id="PF02020">
    <property type="entry name" value="W2"/>
    <property type="match status" value="1"/>
</dbReference>
<evidence type="ECO:0000256" key="6">
    <source>
        <dbReference type="ARBA" id="ARBA00044144"/>
    </source>
</evidence>
<evidence type="ECO:0000256" key="1">
    <source>
        <dbReference type="ARBA" id="ARBA00004514"/>
    </source>
</evidence>
<keyword evidence="11" id="KW-1185">Reference proteome</keyword>
<evidence type="ECO:0000259" key="9">
    <source>
        <dbReference type="PROSITE" id="PS51363"/>
    </source>
</evidence>
<dbReference type="InterPro" id="IPR016024">
    <property type="entry name" value="ARM-type_fold"/>
</dbReference>
<dbReference type="Gene3D" id="2.160.10.10">
    <property type="entry name" value="Hexapeptide repeat proteins"/>
    <property type="match status" value="1"/>
</dbReference>
<dbReference type="SUPFAM" id="SSF53448">
    <property type="entry name" value="Nucleotide-diphospho-sugar transferases"/>
    <property type="match status" value="1"/>
</dbReference>
<keyword evidence="3" id="KW-0963">Cytoplasm</keyword>
<dbReference type="CDD" id="cd11558">
    <property type="entry name" value="W2_eIF2B_epsilon"/>
    <property type="match status" value="1"/>
</dbReference>
<evidence type="ECO:0000256" key="7">
    <source>
        <dbReference type="ARBA" id="ARBA00044345"/>
    </source>
</evidence>
<dbReference type="SUPFAM" id="SSF48371">
    <property type="entry name" value="ARM repeat"/>
    <property type="match status" value="1"/>
</dbReference>
<evidence type="ECO:0000313" key="11">
    <source>
        <dbReference type="Proteomes" id="UP001359485"/>
    </source>
</evidence>
<organism evidence="10 11">
    <name type="scientific">Polyplax serrata</name>
    <name type="common">Common mouse louse</name>
    <dbReference type="NCBI Taxonomy" id="468196"/>
    <lineage>
        <taxon>Eukaryota</taxon>
        <taxon>Metazoa</taxon>
        <taxon>Ecdysozoa</taxon>
        <taxon>Arthropoda</taxon>
        <taxon>Hexapoda</taxon>
        <taxon>Insecta</taxon>
        <taxon>Pterygota</taxon>
        <taxon>Neoptera</taxon>
        <taxon>Paraneoptera</taxon>
        <taxon>Psocodea</taxon>
        <taxon>Troctomorpha</taxon>
        <taxon>Phthiraptera</taxon>
        <taxon>Anoplura</taxon>
        <taxon>Polyplacidae</taxon>
        <taxon>Polyplax</taxon>
    </lineage>
</organism>
<evidence type="ECO:0000256" key="4">
    <source>
        <dbReference type="ARBA" id="ARBA00022540"/>
    </source>
</evidence>
<dbReference type="SMART" id="SM00515">
    <property type="entry name" value="eIF5C"/>
    <property type="match status" value="1"/>
</dbReference>
<gene>
    <name evidence="10" type="ORF">RUM44_013412</name>
</gene>
<dbReference type="PROSITE" id="PS51363">
    <property type="entry name" value="W2"/>
    <property type="match status" value="1"/>
</dbReference>
<dbReference type="SUPFAM" id="SSF51161">
    <property type="entry name" value="Trimeric LpxA-like enzymes"/>
    <property type="match status" value="1"/>
</dbReference>
<reference evidence="10 11" key="1">
    <citation type="submission" date="2023-09" db="EMBL/GenBank/DDBJ databases">
        <title>Genomes of two closely related lineages of the louse Polyplax serrata with different host specificities.</title>
        <authorList>
            <person name="Martinu J."/>
            <person name="Tarabai H."/>
            <person name="Stefka J."/>
            <person name="Hypsa V."/>
        </authorList>
    </citation>
    <scope>NUCLEOTIDE SEQUENCE [LARGE SCALE GENOMIC DNA]</scope>
    <source>
        <strain evidence="10">98ZLc_SE</strain>
    </source>
</reference>
<keyword evidence="5" id="KW-0648">Protein biosynthesis</keyword>
<evidence type="ECO:0000256" key="5">
    <source>
        <dbReference type="ARBA" id="ARBA00022917"/>
    </source>
</evidence>
<dbReference type="InterPro" id="IPR051956">
    <property type="entry name" value="eIF2B_epsilon"/>
</dbReference>
<comment type="caution">
    <text evidence="10">The sequence shown here is derived from an EMBL/GenBank/DDBJ whole genome shotgun (WGS) entry which is preliminary data.</text>
</comment>
<feature type="domain" description="W2" evidence="9">
    <location>
        <begin position="484"/>
        <end position="639"/>
    </location>
</feature>
<sequence>MSNLKKLNKNIEKEDLLQAVVVADDFEGTFSGFTHEDSSVLLPIANIRAVDYALECLGRCGFHEAILFCSNNALEIKEYVKNSAWSHLSSTMAVTVVVSEKCQSLGDVLRDLDGRAVIKGDFVLLSAFTVSNLNLVNILNYHRQLYQKDKGAAMTLVLQDVGSRVPPLDNSTYVVNAVTNRVLMHVKDSKFKKFEIPLEYLNGNVNINIHSNLVDTGITICSQSVPLLLSDNFDFQTKEDLIRGLLLNEEILDSRIYFYLVENGYGCTIKNWRTFQRVNLDCIHRWTFPLVPDQFFANDKPFSYQRHCIYKQPGVQLVNSVKLEMDVVVGANSLIGHNSVILRSVIGKNCSIGENVFIRDSYLFDGCIVKDNGKLELSVIGENSKVGENSTLRNCFIKKNVNLKQNTKMEDAVIAKEPQEKNWKEISPGAFFIKIKDQYGSDESLNEQAGLDFIDPEAEYCEVLEDDDLSSVSDDKSYMNSPEPDDTTVFYTEVVDSLQRGFEEKLSCDNLILEINSSRYAYNVMLSDVTVLTFKGILLVPSRLGATLKAVLSYFLPLLKNYVKTSEAQMNCLELLEEICDELGNELAKSLHFLYDNDIISEDAILEWHKNLSKGSPVIPKVAPLIKWLNEAAEESSSEEESG</sequence>
<evidence type="ECO:0000256" key="3">
    <source>
        <dbReference type="ARBA" id="ARBA00022490"/>
    </source>
</evidence>
<evidence type="ECO:0000256" key="2">
    <source>
        <dbReference type="ARBA" id="ARBA00007878"/>
    </source>
</evidence>
<accession>A0ABR1BI97</accession>
<dbReference type="Pfam" id="PF25084">
    <property type="entry name" value="LbH_EIF2B"/>
    <property type="match status" value="1"/>
</dbReference>
<dbReference type="PANTHER" id="PTHR45887">
    <property type="entry name" value="TRANSLATION INITIATION FACTOR EIF-2B SUBUNIT EPSILON"/>
    <property type="match status" value="1"/>
</dbReference>
<dbReference type="InterPro" id="IPR003307">
    <property type="entry name" value="W2_domain"/>
</dbReference>
<dbReference type="InterPro" id="IPR044123">
    <property type="entry name" value="W2_eIF2B_epsilon"/>
</dbReference>